<reference evidence="2" key="1">
    <citation type="submission" date="2022-07" db="EMBL/GenBank/DDBJ databases">
        <authorList>
            <person name="Macas J."/>
            <person name="Novak P."/>
            <person name="Neumann P."/>
        </authorList>
    </citation>
    <scope>NUCLEOTIDE SEQUENCE</scope>
</reference>
<organism evidence="2 3">
    <name type="scientific">Cuscuta epithymum</name>
    <dbReference type="NCBI Taxonomy" id="186058"/>
    <lineage>
        <taxon>Eukaryota</taxon>
        <taxon>Viridiplantae</taxon>
        <taxon>Streptophyta</taxon>
        <taxon>Embryophyta</taxon>
        <taxon>Tracheophyta</taxon>
        <taxon>Spermatophyta</taxon>
        <taxon>Magnoliopsida</taxon>
        <taxon>eudicotyledons</taxon>
        <taxon>Gunneridae</taxon>
        <taxon>Pentapetalae</taxon>
        <taxon>asterids</taxon>
        <taxon>lamiids</taxon>
        <taxon>Solanales</taxon>
        <taxon>Convolvulaceae</taxon>
        <taxon>Cuscuteae</taxon>
        <taxon>Cuscuta</taxon>
        <taxon>Cuscuta subgen. Cuscuta</taxon>
    </lineage>
</organism>
<evidence type="ECO:0000313" key="2">
    <source>
        <dbReference type="EMBL" id="CAH9103013.1"/>
    </source>
</evidence>
<accession>A0AAV0DMZ3</accession>
<keyword evidence="3" id="KW-1185">Reference proteome</keyword>
<gene>
    <name evidence="2" type="ORF">CEPIT_LOCUS16223</name>
</gene>
<keyword evidence="1" id="KW-1133">Transmembrane helix</keyword>
<evidence type="ECO:0000256" key="1">
    <source>
        <dbReference type="SAM" id="Phobius"/>
    </source>
</evidence>
<dbReference type="Proteomes" id="UP001152523">
    <property type="component" value="Unassembled WGS sequence"/>
</dbReference>
<keyword evidence="1" id="KW-0472">Membrane</keyword>
<name>A0AAV0DMZ3_9ASTE</name>
<keyword evidence="1" id="KW-0812">Transmembrane</keyword>
<proteinExistence type="predicted"/>
<dbReference type="EMBL" id="CAMAPF010000118">
    <property type="protein sequence ID" value="CAH9103013.1"/>
    <property type="molecule type" value="Genomic_DNA"/>
</dbReference>
<feature type="transmembrane region" description="Helical" evidence="1">
    <location>
        <begin position="74"/>
        <end position="91"/>
    </location>
</feature>
<dbReference type="AlphaFoldDB" id="A0AAV0DMZ3"/>
<protein>
    <submittedName>
        <fullName evidence="2">Uncharacterized protein</fullName>
    </submittedName>
</protein>
<evidence type="ECO:0000313" key="3">
    <source>
        <dbReference type="Proteomes" id="UP001152523"/>
    </source>
</evidence>
<sequence length="120" mass="13131">MLLFLLVPSFPCSAAGLFFALFPSPAYFLPLSAPLFPARTSATAAADIVMEETIVAVADPEVVVRREEIGNFKFFLPLFSASFINLGYLLILNFIRPLLLTSTLAKAQPASIVCVFFILR</sequence>
<comment type="caution">
    <text evidence="2">The sequence shown here is derived from an EMBL/GenBank/DDBJ whole genome shotgun (WGS) entry which is preliminary data.</text>
</comment>